<name>A0A1G8VB57_9HYPH</name>
<feature type="chain" id="PRO_5011724454" description="VWFA domain-containing protein" evidence="1">
    <location>
        <begin position="30"/>
        <end position="282"/>
    </location>
</feature>
<dbReference type="Gene3D" id="3.40.50.410">
    <property type="entry name" value="von Willebrand factor, type A domain"/>
    <property type="match status" value="1"/>
</dbReference>
<evidence type="ECO:0000256" key="1">
    <source>
        <dbReference type="SAM" id="SignalP"/>
    </source>
</evidence>
<dbReference type="AlphaFoldDB" id="A0A1G8VB57"/>
<dbReference type="Pfam" id="PF06707">
    <property type="entry name" value="DUF1194"/>
    <property type="match status" value="1"/>
</dbReference>
<evidence type="ECO:0000313" key="2">
    <source>
        <dbReference type="EMBL" id="SDJ62585.1"/>
    </source>
</evidence>
<sequence length="282" mass="30619">MSAFPRAGHLLSGAAALVLMLVQAPDSRAADPVDVELVLAVDVSLSMSPAELEIQRRGYVAALTHDTVLQAIADGAYGKIAVTYVEWAGTTWQHIIVPWTVIANRADAERVVDQLSAHAPNSARRTSISGALQFSSDLFAESGFQGVKRVIDISGDGPNNQGAPVDIIRDELVRQGITINGLPLMTRGGFTSVYDVNYLDRYYTDCVIGGPGAFMIPVNEWTQFPEAIRRKLVLELAGPASPQWAAEEAAHPSVVLAQDKPATDCQVGEKMWRDRSWMFDTR</sequence>
<evidence type="ECO:0008006" key="4">
    <source>
        <dbReference type="Google" id="ProtNLM"/>
    </source>
</evidence>
<keyword evidence="3" id="KW-1185">Reference proteome</keyword>
<dbReference type="RefSeq" id="WP_091594445.1">
    <property type="nucleotide sequence ID" value="NZ_FNEE01000007.1"/>
</dbReference>
<accession>A0A1G8VB57</accession>
<proteinExistence type="predicted"/>
<keyword evidence="1" id="KW-0732">Signal</keyword>
<dbReference type="Proteomes" id="UP000198894">
    <property type="component" value="Unassembled WGS sequence"/>
</dbReference>
<protein>
    <recommendedName>
        <fullName evidence="4">VWFA domain-containing protein</fullName>
    </recommendedName>
</protein>
<dbReference type="InterPro" id="IPR010607">
    <property type="entry name" value="DUF1194"/>
</dbReference>
<feature type="signal peptide" evidence="1">
    <location>
        <begin position="1"/>
        <end position="29"/>
    </location>
</feature>
<evidence type="ECO:0000313" key="3">
    <source>
        <dbReference type="Proteomes" id="UP000198894"/>
    </source>
</evidence>
<gene>
    <name evidence="2" type="ORF">SAMN05428953_107250</name>
</gene>
<reference evidence="3" key="1">
    <citation type="submission" date="2016-10" db="EMBL/GenBank/DDBJ databases">
        <authorList>
            <person name="Varghese N."/>
            <person name="Submissions S."/>
        </authorList>
    </citation>
    <scope>NUCLEOTIDE SEQUENCE [LARGE SCALE GENOMIC DNA]</scope>
    <source>
        <strain evidence="3">CGMCC 1.11022</strain>
    </source>
</reference>
<dbReference type="CDD" id="cd00198">
    <property type="entry name" value="vWFA"/>
    <property type="match status" value="1"/>
</dbReference>
<dbReference type="InterPro" id="IPR036465">
    <property type="entry name" value="vWFA_dom_sf"/>
</dbReference>
<dbReference type="EMBL" id="FNEE01000007">
    <property type="protein sequence ID" value="SDJ62585.1"/>
    <property type="molecule type" value="Genomic_DNA"/>
</dbReference>
<organism evidence="2 3">
    <name type="scientific">Mesorhizobium muleiense</name>
    <dbReference type="NCBI Taxonomy" id="1004279"/>
    <lineage>
        <taxon>Bacteria</taxon>
        <taxon>Pseudomonadati</taxon>
        <taxon>Pseudomonadota</taxon>
        <taxon>Alphaproteobacteria</taxon>
        <taxon>Hyphomicrobiales</taxon>
        <taxon>Phyllobacteriaceae</taxon>
        <taxon>Mesorhizobium</taxon>
    </lineage>
</organism>
<dbReference type="SUPFAM" id="SSF53300">
    <property type="entry name" value="vWA-like"/>
    <property type="match status" value="1"/>
</dbReference>